<reference evidence="11 12" key="1">
    <citation type="journal article" date="2019" name="Nat. Med.">
        <title>A library of human gut bacterial isolates paired with longitudinal multiomics data enables mechanistic microbiome research.</title>
        <authorList>
            <person name="Poyet M."/>
            <person name="Groussin M."/>
            <person name="Gibbons S.M."/>
            <person name="Avila-Pacheco J."/>
            <person name="Jiang X."/>
            <person name="Kearney S.M."/>
            <person name="Perrotta A.R."/>
            <person name="Berdy B."/>
            <person name="Zhao S."/>
            <person name="Lieberman T.D."/>
            <person name="Swanson P.K."/>
            <person name="Smith M."/>
            <person name="Roesemann S."/>
            <person name="Alexander J.E."/>
            <person name="Rich S.A."/>
            <person name="Livny J."/>
            <person name="Vlamakis H."/>
            <person name="Clish C."/>
            <person name="Bullock K."/>
            <person name="Deik A."/>
            <person name="Scott J."/>
            <person name="Pierce K.A."/>
            <person name="Xavier R.J."/>
            <person name="Alm E.J."/>
        </authorList>
    </citation>
    <scope>NUCLEOTIDE SEQUENCE [LARGE SCALE GENOMIC DNA]</scope>
    <source>
        <strain evidence="9 11">BIOML-A4</strain>
        <strain evidence="10 12">BIOML-A5</strain>
    </source>
</reference>
<evidence type="ECO:0000313" key="9">
    <source>
        <dbReference type="EMBL" id="MSA89132.1"/>
    </source>
</evidence>
<proteinExistence type="inferred from homology"/>
<keyword evidence="12" id="KW-1185">Reference proteome</keyword>
<feature type="transmembrane region" description="Helical" evidence="7">
    <location>
        <begin position="7"/>
        <end position="31"/>
    </location>
</feature>
<name>A0A6N7S625_9FIRM</name>
<evidence type="ECO:0000256" key="3">
    <source>
        <dbReference type="ARBA" id="ARBA00022475"/>
    </source>
</evidence>
<dbReference type="EMBL" id="WKPI01000009">
    <property type="protein sequence ID" value="MSC32866.1"/>
    <property type="molecule type" value="Genomic_DNA"/>
</dbReference>
<organism evidence="9 11">
    <name type="scientific">Holdemania massiliensis</name>
    <dbReference type="NCBI Taxonomy" id="1468449"/>
    <lineage>
        <taxon>Bacteria</taxon>
        <taxon>Bacillati</taxon>
        <taxon>Bacillota</taxon>
        <taxon>Erysipelotrichia</taxon>
        <taxon>Erysipelotrichales</taxon>
        <taxon>Erysipelotrichaceae</taxon>
        <taxon>Holdemania</taxon>
    </lineage>
</organism>
<evidence type="ECO:0000256" key="4">
    <source>
        <dbReference type="ARBA" id="ARBA00022692"/>
    </source>
</evidence>
<dbReference type="GeneID" id="42457197"/>
<feature type="transmembrane region" description="Helical" evidence="7">
    <location>
        <begin position="108"/>
        <end position="129"/>
    </location>
</feature>
<comment type="caution">
    <text evidence="9">The sequence shown here is derived from an EMBL/GenBank/DDBJ whole genome shotgun (WGS) entry which is preliminary data.</text>
</comment>
<feature type="transmembrane region" description="Helical" evidence="7">
    <location>
        <begin position="149"/>
        <end position="170"/>
    </location>
</feature>
<keyword evidence="3" id="KW-1003">Cell membrane</keyword>
<protein>
    <submittedName>
        <fullName evidence="9">ABC transporter permease subunit</fullName>
    </submittedName>
</protein>
<evidence type="ECO:0000256" key="7">
    <source>
        <dbReference type="RuleBase" id="RU363032"/>
    </source>
</evidence>
<evidence type="ECO:0000259" key="8">
    <source>
        <dbReference type="PROSITE" id="PS50928"/>
    </source>
</evidence>
<dbReference type="InterPro" id="IPR035906">
    <property type="entry name" value="MetI-like_sf"/>
</dbReference>
<dbReference type="OrthoDB" id="153186at2"/>
<dbReference type="CDD" id="cd06261">
    <property type="entry name" value="TM_PBP2"/>
    <property type="match status" value="1"/>
</dbReference>
<evidence type="ECO:0000313" key="12">
    <source>
        <dbReference type="Proteomes" id="UP000480929"/>
    </source>
</evidence>
<feature type="transmembrane region" description="Helical" evidence="7">
    <location>
        <begin position="191"/>
        <end position="216"/>
    </location>
</feature>
<dbReference type="InterPro" id="IPR000515">
    <property type="entry name" value="MetI-like"/>
</dbReference>
<dbReference type="Gene3D" id="1.10.3720.10">
    <property type="entry name" value="MetI-like"/>
    <property type="match status" value="1"/>
</dbReference>
<dbReference type="Proteomes" id="UP000480929">
    <property type="component" value="Unassembled WGS sequence"/>
</dbReference>
<comment type="similarity">
    <text evidence="7">Belongs to the binding-protein-dependent transport system permease family.</text>
</comment>
<keyword evidence="4 7" id="KW-0812">Transmembrane</keyword>
<evidence type="ECO:0000256" key="1">
    <source>
        <dbReference type="ARBA" id="ARBA00004651"/>
    </source>
</evidence>
<evidence type="ECO:0000313" key="11">
    <source>
        <dbReference type="Proteomes" id="UP000433575"/>
    </source>
</evidence>
<dbReference type="PROSITE" id="PS50928">
    <property type="entry name" value="ABC_TM1"/>
    <property type="match status" value="1"/>
</dbReference>
<feature type="transmembrane region" description="Helical" evidence="7">
    <location>
        <begin position="72"/>
        <end position="99"/>
    </location>
</feature>
<dbReference type="GO" id="GO:0055085">
    <property type="term" value="P:transmembrane transport"/>
    <property type="evidence" value="ECO:0007669"/>
    <property type="project" value="InterPro"/>
</dbReference>
<dbReference type="PANTHER" id="PTHR43744:SF12">
    <property type="entry name" value="ABC TRANSPORTER PERMEASE PROTEIN MG189-RELATED"/>
    <property type="match status" value="1"/>
</dbReference>
<dbReference type="EMBL" id="WKPJ01000008">
    <property type="protein sequence ID" value="MSA89132.1"/>
    <property type="molecule type" value="Genomic_DNA"/>
</dbReference>
<keyword evidence="5 7" id="KW-1133">Transmembrane helix</keyword>
<keyword evidence="6 7" id="KW-0472">Membrane</keyword>
<dbReference type="Pfam" id="PF00528">
    <property type="entry name" value="BPD_transp_1"/>
    <property type="match status" value="1"/>
</dbReference>
<dbReference type="SUPFAM" id="SSF161098">
    <property type="entry name" value="MetI-like"/>
    <property type="match status" value="1"/>
</dbReference>
<accession>A0A6N7S625</accession>
<evidence type="ECO:0000256" key="5">
    <source>
        <dbReference type="ARBA" id="ARBA00022989"/>
    </source>
</evidence>
<evidence type="ECO:0000256" key="2">
    <source>
        <dbReference type="ARBA" id="ARBA00022448"/>
    </source>
</evidence>
<dbReference type="GO" id="GO:0005886">
    <property type="term" value="C:plasma membrane"/>
    <property type="evidence" value="ECO:0007669"/>
    <property type="project" value="UniProtKB-SubCell"/>
</dbReference>
<dbReference type="AlphaFoldDB" id="A0A6N7S625"/>
<dbReference type="RefSeq" id="WP_020225401.1">
    <property type="nucleotide sequence ID" value="NZ_CABKSC010000002.1"/>
</dbReference>
<evidence type="ECO:0000256" key="6">
    <source>
        <dbReference type="ARBA" id="ARBA00023136"/>
    </source>
</evidence>
<dbReference type="PANTHER" id="PTHR43744">
    <property type="entry name" value="ABC TRANSPORTER PERMEASE PROTEIN MG189-RELATED-RELATED"/>
    <property type="match status" value="1"/>
</dbReference>
<evidence type="ECO:0000313" key="10">
    <source>
        <dbReference type="EMBL" id="MSC32866.1"/>
    </source>
</evidence>
<dbReference type="Proteomes" id="UP000433575">
    <property type="component" value="Unassembled WGS sequence"/>
</dbReference>
<feature type="transmembrane region" description="Helical" evidence="7">
    <location>
        <begin position="252"/>
        <end position="271"/>
    </location>
</feature>
<gene>
    <name evidence="10" type="ORF">GKD88_07010</name>
    <name evidence="9" type="ORF">GKE08_07315</name>
</gene>
<keyword evidence="2 7" id="KW-0813">Transport</keyword>
<sequence length="286" mass="32051">MTKRKWHLVLLEVFAICVFLLYISPIVLVVINSAKHSGDIVLNPLGLPSDWGVLFENIKAVVTDRTVHYSSAFISSTIITVGSLITIVLFATMAAWVLVRHKSRFSTLVYFMFVAAMVIPFQVVMYPLVSWFKELGTFLNIPLLRSYPGAIFAYTGFGMSMSVFMFCGFIKGIPYEIEEAATIDGCSKWQVFAYIILPMLKPIIVTVIILNGIWIWNDFLLPLMVLGKGNAIQTLPLAVSNFVGAYTKRWDMILTSTFLAILPMLILFLFAQKHIIKGMTEGAIKS</sequence>
<comment type="subcellular location">
    <subcellularLocation>
        <location evidence="1 7">Cell membrane</location>
        <topology evidence="1 7">Multi-pass membrane protein</topology>
    </subcellularLocation>
</comment>
<feature type="domain" description="ABC transmembrane type-1" evidence="8">
    <location>
        <begin position="73"/>
        <end position="271"/>
    </location>
</feature>